<evidence type="ECO:0000313" key="4">
    <source>
        <dbReference type="Proteomes" id="UP001237642"/>
    </source>
</evidence>
<dbReference type="InterPro" id="IPR002401">
    <property type="entry name" value="Cyt_P450_E_grp-I"/>
</dbReference>
<keyword evidence="2" id="KW-0472">Membrane</keyword>
<dbReference type="Pfam" id="PF00067">
    <property type="entry name" value="p450"/>
    <property type="match status" value="1"/>
</dbReference>
<keyword evidence="2" id="KW-0812">Transmembrane</keyword>
<evidence type="ECO:0000256" key="1">
    <source>
        <dbReference type="ARBA" id="ARBA00023002"/>
    </source>
</evidence>
<accession>A0AAD8HTA3</accession>
<reference evidence="3" key="1">
    <citation type="submission" date="2023-02" db="EMBL/GenBank/DDBJ databases">
        <title>Genome of toxic invasive species Heracleum sosnowskyi carries increased number of genes despite the absence of recent whole-genome duplications.</title>
        <authorList>
            <person name="Schelkunov M."/>
            <person name="Shtratnikova V."/>
            <person name="Makarenko M."/>
            <person name="Klepikova A."/>
            <person name="Omelchenko D."/>
            <person name="Novikova G."/>
            <person name="Obukhova E."/>
            <person name="Bogdanov V."/>
            <person name="Penin A."/>
            <person name="Logacheva M."/>
        </authorList>
    </citation>
    <scope>NUCLEOTIDE SEQUENCE</scope>
    <source>
        <strain evidence="3">Hsosn_3</strain>
        <tissue evidence="3">Leaf</tissue>
    </source>
</reference>
<gene>
    <name evidence="3" type="ORF">POM88_038179</name>
</gene>
<evidence type="ECO:0000313" key="3">
    <source>
        <dbReference type="EMBL" id="KAK1372087.1"/>
    </source>
</evidence>
<comment type="caution">
    <text evidence="3">The sequence shown here is derived from an EMBL/GenBank/DDBJ whole genome shotgun (WGS) entry which is preliminary data.</text>
</comment>
<feature type="transmembrane region" description="Helical" evidence="2">
    <location>
        <begin position="6"/>
        <end position="25"/>
    </location>
</feature>
<dbReference type="EMBL" id="JAUIZM010000008">
    <property type="protein sequence ID" value="KAK1372087.1"/>
    <property type="molecule type" value="Genomic_DNA"/>
</dbReference>
<evidence type="ECO:0000256" key="2">
    <source>
        <dbReference type="SAM" id="Phobius"/>
    </source>
</evidence>
<keyword evidence="4" id="KW-1185">Reference proteome</keyword>
<proteinExistence type="predicted"/>
<protein>
    <recommendedName>
        <fullName evidence="5">Cytochrome P450 76AD1-like protein</fullName>
    </recommendedName>
</protein>
<dbReference type="PANTHER" id="PTHR24299:SF59">
    <property type="entry name" value="CYTOCHROME P450 SUPERFAMILY PROTEIN"/>
    <property type="match status" value="1"/>
</dbReference>
<dbReference type="GO" id="GO:0005506">
    <property type="term" value="F:iron ion binding"/>
    <property type="evidence" value="ECO:0007669"/>
    <property type="project" value="InterPro"/>
</dbReference>
<reference evidence="3" key="2">
    <citation type="submission" date="2023-05" db="EMBL/GenBank/DDBJ databases">
        <authorList>
            <person name="Schelkunov M.I."/>
        </authorList>
    </citation>
    <scope>NUCLEOTIDE SEQUENCE</scope>
    <source>
        <strain evidence="3">Hsosn_3</strain>
        <tissue evidence="3">Leaf</tissue>
    </source>
</reference>
<keyword evidence="2" id="KW-1133">Transmembrane helix</keyword>
<keyword evidence="1" id="KW-0560">Oxidoreductase</keyword>
<dbReference type="InterPro" id="IPR001128">
    <property type="entry name" value="Cyt_P450"/>
</dbReference>
<dbReference type="GO" id="GO:0004497">
    <property type="term" value="F:monooxygenase activity"/>
    <property type="evidence" value="ECO:0007669"/>
    <property type="project" value="InterPro"/>
</dbReference>
<evidence type="ECO:0008006" key="5">
    <source>
        <dbReference type="Google" id="ProtNLM"/>
    </source>
</evidence>
<dbReference type="Proteomes" id="UP001237642">
    <property type="component" value="Unassembled WGS sequence"/>
</dbReference>
<dbReference type="GO" id="GO:0009805">
    <property type="term" value="P:coumarin biosynthetic process"/>
    <property type="evidence" value="ECO:0007669"/>
    <property type="project" value="UniProtKB-ARBA"/>
</dbReference>
<organism evidence="3 4">
    <name type="scientific">Heracleum sosnowskyi</name>
    <dbReference type="NCBI Taxonomy" id="360622"/>
    <lineage>
        <taxon>Eukaryota</taxon>
        <taxon>Viridiplantae</taxon>
        <taxon>Streptophyta</taxon>
        <taxon>Embryophyta</taxon>
        <taxon>Tracheophyta</taxon>
        <taxon>Spermatophyta</taxon>
        <taxon>Magnoliopsida</taxon>
        <taxon>eudicotyledons</taxon>
        <taxon>Gunneridae</taxon>
        <taxon>Pentapetalae</taxon>
        <taxon>asterids</taxon>
        <taxon>campanulids</taxon>
        <taxon>Apiales</taxon>
        <taxon>Apiaceae</taxon>
        <taxon>Apioideae</taxon>
        <taxon>apioid superclade</taxon>
        <taxon>Tordylieae</taxon>
        <taxon>Tordyliinae</taxon>
        <taxon>Heracleum</taxon>
    </lineage>
</organism>
<dbReference type="GO" id="GO:0020037">
    <property type="term" value="F:heme binding"/>
    <property type="evidence" value="ECO:0007669"/>
    <property type="project" value="InterPro"/>
</dbReference>
<name>A0AAD8HTA3_9APIA</name>
<dbReference type="PRINTS" id="PR00463">
    <property type="entry name" value="EP450I"/>
</dbReference>
<sequence length="122" mass="13219">MEHLVIIVSSFFFLISIRYLLGLYARAKLPPGPIGFPFLGNLLQIGPKPHKSLANLAKQYGPLVTIQLGCDTSVVVSSSEMAREILQKHDADFCGKSVPDAVAGGLQNHDVSVTWISAGDQW</sequence>
<dbReference type="GO" id="GO:0016705">
    <property type="term" value="F:oxidoreductase activity, acting on paired donors, with incorporation or reduction of molecular oxygen"/>
    <property type="evidence" value="ECO:0007669"/>
    <property type="project" value="InterPro"/>
</dbReference>
<dbReference type="AlphaFoldDB" id="A0AAD8HTA3"/>
<dbReference type="InterPro" id="IPR036396">
    <property type="entry name" value="Cyt_P450_sf"/>
</dbReference>
<dbReference type="SUPFAM" id="SSF48264">
    <property type="entry name" value="Cytochrome P450"/>
    <property type="match status" value="1"/>
</dbReference>
<dbReference type="Gene3D" id="1.10.630.10">
    <property type="entry name" value="Cytochrome P450"/>
    <property type="match status" value="1"/>
</dbReference>
<dbReference type="PANTHER" id="PTHR24299">
    <property type="entry name" value="CYTOCHROME P450 FAMILY 1"/>
    <property type="match status" value="1"/>
</dbReference>